<reference evidence="1" key="1">
    <citation type="journal article" date="2018" name="DNA Res.">
        <title>Multiple hybrid de novo genome assembly of finger millet, an orphan allotetraploid crop.</title>
        <authorList>
            <person name="Hatakeyama M."/>
            <person name="Aluri S."/>
            <person name="Balachadran M.T."/>
            <person name="Sivarajan S.R."/>
            <person name="Patrignani A."/>
            <person name="Gruter S."/>
            <person name="Poveda L."/>
            <person name="Shimizu-Inatsugi R."/>
            <person name="Baeten J."/>
            <person name="Francoijs K.J."/>
            <person name="Nataraja K.N."/>
            <person name="Reddy Y.A.N."/>
            <person name="Phadnis S."/>
            <person name="Ravikumar R.L."/>
            <person name="Schlapbach R."/>
            <person name="Sreeman S.M."/>
            <person name="Shimizu K.K."/>
        </authorList>
    </citation>
    <scope>NUCLEOTIDE SEQUENCE</scope>
</reference>
<dbReference type="AlphaFoldDB" id="A0AAV5DFB6"/>
<protein>
    <submittedName>
        <fullName evidence="1">Uncharacterized protein</fullName>
    </submittedName>
</protein>
<evidence type="ECO:0000313" key="1">
    <source>
        <dbReference type="EMBL" id="GJN09228.1"/>
    </source>
</evidence>
<sequence length="210" mass="23537">MFHNEENLQQQQAKVKLMLSTLLLVNIISQAGEAIDAYIRAHSEASHAEVLDGVSSILKVYGFDPTGEIINTETWSLTAKRITSGVADLPTSGKKGGRKRPPRGWRHQYIWLSFFPYWRSVLASRSPVKVFPGHVKDDPKHEWDLGPIYRSKIIAMDKVSSPTSNQDLGFSEAIPQPPGIYQPKRAFGTAAMRFLKVKKAYSSIPNHNVH</sequence>
<name>A0AAV5DFB6_ELECO</name>
<organism evidence="1 2">
    <name type="scientific">Eleusine coracana subsp. coracana</name>
    <dbReference type="NCBI Taxonomy" id="191504"/>
    <lineage>
        <taxon>Eukaryota</taxon>
        <taxon>Viridiplantae</taxon>
        <taxon>Streptophyta</taxon>
        <taxon>Embryophyta</taxon>
        <taxon>Tracheophyta</taxon>
        <taxon>Spermatophyta</taxon>
        <taxon>Magnoliopsida</taxon>
        <taxon>Liliopsida</taxon>
        <taxon>Poales</taxon>
        <taxon>Poaceae</taxon>
        <taxon>PACMAD clade</taxon>
        <taxon>Chloridoideae</taxon>
        <taxon>Cynodonteae</taxon>
        <taxon>Eleusininae</taxon>
        <taxon>Eleusine</taxon>
    </lineage>
</organism>
<evidence type="ECO:0000313" key="2">
    <source>
        <dbReference type="Proteomes" id="UP001054889"/>
    </source>
</evidence>
<comment type="caution">
    <text evidence="1">The sequence shown here is derived from an EMBL/GenBank/DDBJ whole genome shotgun (WGS) entry which is preliminary data.</text>
</comment>
<dbReference type="EMBL" id="BQKI01000015">
    <property type="protein sequence ID" value="GJN09228.1"/>
    <property type="molecule type" value="Genomic_DNA"/>
</dbReference>
<keyword evidence="2" id="KW-1185">Reference proteome</keyword>
<reference evidence="1" key="2">
    <citation type="submission" date="2021-12" db="EMBL/GenBank/DDBJ databases">
        <title>Resequencing data analysis of finger millet.</title>
        <authorList>
            <person name="Hatakeyama M."/>
            <person name="Aluri S."/>
            <person name="Balachadran M.T."/>
            <person name="Sivarajan S.R."/>
            <person name="Poveda L."/>
            <person name="Shimizu-Inatsugi R."/>
            <person name="Schlapbach R."/>
            <person name="Sreeman S.M."/>
            <person name="Shimizu K.K."/>
        </authorList>
    </citation>
    <scope>NUCLEOTIDE SEQUENCE</scope>
</reference>
<accession>A0AAV5DFB6</accession>
<dbReference type="Proteomes" id="UP001054889">
    <property type="component" value="Unassembled WGS sequence"/>
</dbReference>
<proteinExistence type="predicted"/>
<gene>
    <name evidence="1" type="primary">ga27215</name>
    <name evidence="1" type="ORF">PR202_ga27215</name>
</gene>